<evidence type="ECO:0008006" key="4">
    <source>
        <dbReference type="Google" id="ProtNLM"/>
    </source>
</evidence>
<evidence type="ECO:0000313" key="3">
    <source>
        <dbReference type="Proteomes" id="UP001634394"/>
    </source>
</evidence>
<sequence>MASRSSKQRSVPYDLDNPFNWTTLHLKRKLECIIGIKRQLYMDNAPSTSSRPADHVQRQSSDSPSPQAELSLRPMEEVASPLPQLPTRRGRRSATIVNAHSAQISNPAETAIHRTFPEVRVTSNMAAVPSTPFSAANIIIFVDSMQRSITDLTTSITTIMARQHPSFSEFSLNNSTHVSTLQASQPMKSLDQLDQSRVVSLEILPAIDVVSESHRNQILEGKHVNLATLLLPHFELDILNPDVKATKYDPRLLKHLSISEFITAFGKYKRIISSVYPNRRHELDMYEADIIKISNAYRDIFYDYHNVYSTQAGIALRDYKVKVNWAIRNQATLQLLIGGRKSKSSNICNSVSHSTDFCPQTTQTATPMVNLANRRKICIDKYGWPKQMMDVKELCNNFNSIRGCHRTTCQFLHTCNQCRANTHGATACPHNTHFFFLKRYTQYQCH</sequence>
<name>A0ABD3VAI9_SINWO</name>
<accession>A0ABD3VAI9</accession>
<dbReference type="Proteomes" id="UP001634394">
    <property type="component" value="Unassembled WGS sequence"/>
</dbReference>
<feature type="region of interest" description="Disordered" evidence="1">
    <location>
        <begin position="44"/>
        <end position="90"/>
    </location>
</feature>
<reference evidence="2 3" key="1">
    <citation type="submission" date="2024-11" db="EMBL/GenBank/DDBJ databases">
        <title>Chromosome-level genome assembly of the freshwater bivalve Anodonta woodiana.</title>
        <authorList>
            <person name="Chen X."/>
        </authorList>
    </citation>
    <scope>NUCLEOTIDE SEQUENCE [LARGE SCALE GENOMIC DNA]</scope>
    <source>
        <strain evidence="2">MN2024</strain>
        <tissue evidence="2">Gills</tissue>
    </source>
</reference>
<dbReference type="EMBL" id="JBJQND010000013">
    <property type="protein sequence ID" value="KAL3857928.1"/>
    <property type="molecule type" value="Genomic_DNA"/>
</dbReference>
<dbReference type="AlphaFoldDB" id="A0ABD3VAI9"/>
<protein>
    <recommendedName>
        <fullName evidence="4">C3H1-type domain-containing protein</fullName>
    </recommendedName>
</protein>
<comment type="caution">
    <text evidence="2">The sequence shown here is derived from an EMBL/GenBank/DDBJ whole genome shotgun (WGS) entry which is preliminary data.</text>
</comment>
<organism evidence="2 3">
    <name type="scientific">Sinanodonta woodiana</name>
    <name type="common">Chinese pond mussel</name>
    <name type="synonym">Anodonta woodiana</name>
    <dbReference type="NCBI Taxonomy" id="1069815"/>
    <lineage>
        <taxon>Eukaryota</taxon>
        <taxon>Metazoa</taxon>
        <taxon>Spiralia</taxon>
        <taxon>Lophotrochozoa</taxon>
        <taxon>Mollusca</taxon>
        <taxon>Bivalvia</taxon>
        <taxon>Autobranchia</taxon>
        <taxon>Heteroconchia</taxon>
        <taxon>Palaeoheterodonta</taxon>
        <taxon>Unionida</taxon>
        <taxon>Unionoidea</taxon>
        <taxon>Unionidae</taxon>
        <taxon>Unioninae</taxon>
        <taxon>Sinanodonta</taxon>
    </lineage>
</organism>
<feature type="compositionally biased region" description="Polar residues" evidence="1">
    <location>
        <begin position="58"/>
        <end position="68"/>
    </location>
</feature>
<keyword evidence="3" id="KW-1185">Reference proteome</keyword>
<evidence type="ECO:0000313" key="2">
    <source>
        <dbReference type="EMBL" id="KAL3857928.1"/>
    </source>
</evidence>
<evidence type="ECO:0000256" key="1">
    <source>
        <dbReference type="SAM" id="MobiDB-lite"/>
    </source>
</evidence>
<proteinExistence type="predicted"/>
<gene>
    <name evidence="2" type="ORF">ACJMK2_012553</name>
</gene>